<keyword evidence="3" id="KW-1185">Reference proteome</keyword>
<protein>
    <submittedName>
        <fullName evidence="2">DUF2125 domain-containing protein</fullName>
    </submittedName>
</protein>
<evidence type="ECO:0000313" key="3">
    <source>
        <dbReference type="Proteomes" id="UP000283587"/>
    </source>
</evidence>
<reference evidence="3" key="1">
    <citation type="submission" date="2018-09" db="EMBL/GenBank/DDBJ databases">
        <title>Paracoccus onubensis nov. sp. a moderate halophilic bacterium isolated from Gruta de las Maravillas (Aracena, Spain).</title>
        <authorList>
            <person name="Jurado V."/>
            <person name="Gutierrez-Patricio S."/>
            <person name="Gonzalez-Pimentel J.L."/>
            <person name="Miller A.Z."/>
            <person name="Laiz L."/>
            <person name="Saiz-Jimenez C."/>
        </authorList>
    </citation>
    <scope>NUCLEOTIDE SEQUENCE [LARGE SCALE GENOMIC DNA]</scope>
    <source>
        <strain evidence="3">DSM 26381</strain>
    </source>
</reference>
<sequence>MFRTLATSTVALIAGAAPLFAEVTPAQVWENLTSYYDKIGYEVVVGTQEDGGDTLTLGDVVVKSPESEDYTVSVNMPKITLSRTGDAKVRTVFDGDIDVDFTTAVPEGEDIDFDMTISMPGNEMVTSGTPEDLLHEFNYPSMVMALNLPQAETDGDTAPVTVTMTDIKGTQTTKVSDGTESVYDMTAASLAVAMAMNEPAAEDGTPRDGRMTAAFDIADLVMSGSMTTPEGEMDLTNDIAGALNAGMVTDGKFVMGPMTGTFDFTATDEAGGPRNGAGTFSAENGELVVAMSKEGVSYEGKSGRTEAEMTVADLPFPISYALDGASGAVSFPVAKSDQPQPFKFAYEIAGLTLADGIWDLFDEGGQLPRDPAMLAIDLEGEALVSQDLFDPAFGQMAAEGEDAAMADEDMPFLPQNVKINRVALDAVGATADVTGQLDLSDNPQEPVGEINGSFSGVNGLLDKLIAMGLVPQEQAMGVRMMLAMFAKPVDGDPDRLETKLEFREGGSIFANGQQVK</sequence>
<gene>
    <name evidence="2" type="ORF">D3P05_01630</name>
</gene>
<name>A0A419ABT7_9RHOB</name>
<dbReference type="Proteomes" id="UP000283587">
    <property type="component" value="Unassembled WGS sequence"/>
</dbReference>
<dbReference type="RefSeq" id="WP_119896446.1">
    <property type="nucleotide sequence ID" value="NZ_QNRC01000007.1"/>
</dbReference>
<evidence type="ECO:0000313" key="2">
    <source>
        <dbReference type="EMBL" id="RJL21303.1"/>
    </source>
</evidence>
<keyword evidence="1" id="KW-0732">Signal</keyword>
<evidence type="ECO:0000256" key="1">
    <source>
        <dbReference type="SAM" id="SignalP"/>
    </source>
</evidence>
<accession>A0A419ABT7</accession>
<feature type="signal peptide" evidence="1">
    <location>
        <begin position="1"/>
        <end position="21"/>
    </location>
</feature>
<dbReference type="Pfam" id="PF09898">
    <property type="entry name" value="DUF2125"/>
    <property type="match status" value="1"/>
</dbReference>
<comment type="caution">
    <text evidence="2">The sequence shown here is derived from an EMBL/GenBank/DDBJ whole genome shotgun (WGS) entry which is preliminary data.</text>
</comment>
<dbReference type="EMBL" id="QZEW01000005">
    <property type="protein sequence ID" value="RJL21303.1"/>
    <property type="molecule type" value="Genomic_DNA"/>
</dbReference>
<organism evidence="2 3">
    <name type="scientific">Paracoccus siganidrum</name>
    <dbReference type="NCBI Taxonomy" id="1276757"/>
    <lineage>
        <taxon>Bacteria</taxon>
        <taxon>Pseudomonadati</taxon>
        <taxon>Pseudomonadota</taxon>
        <taxon>Alphaproteobacteria</taxon>
        <taxon>Rhodobacterales</taxon>
        <taxon>Paracoccaceae</taxon>
        <taxon>Paracoccus</taxon>
    </lineage>
</organism>
<feature type="chain" id="PRO_5019394493" evidence="1">
    <location>
        <begin position="22"/>
        <end position="516"/>
    </location>
</feature>
<dbReference type="AlphaFoldDB" id="A0A419ABT7"/>
<dbReference type="OrthoDB" id="7791409at2"/>
<proteinExistence type="predicted"/>
<dbReference type="InterPro" id="IPR018666">
    <property type="entry name" value="DUF2125"/>
</dbReference>